<evidence type="ECO:0000256" key="1">
    <source>
        <dbReference type="SAM" id="Phobius"/>
    </source>
</evidence>
<protein>
    <recommendedName>
        <fullName evidence="4">DUF3944 domain-containing protein</fullName>
    </recommendedName>
</protein>
<dbReference type="RefSeq" id="WP_135284200.1">
    <property type="nucleotide sequence ID" value="NZ_SMLL01000002.1"/>
</dbReference>
<reference evidence="2 3" key="1">
    <citation type="submission" date="2019-03" db="EMBL/GenBank/DDBJ databases">
        <title>Ramlibacter rhizophilus CCTCC AB2015357, whole genome shotgun sequence.</title>
        <authorList>
            <person name="Zhang X."/>
            <person name="Feng G."/>
            <person name="Zhu H."/>
        </authorList>
    </citation>
    <scope>NUCLEOTIDE SEQUENCE [LARGE SCALE GENOMIC DNA]</scope>
    <source>
        <strain evidence="2 3">CCTCC AB2015357</strain>
    </source>
</reference>
<evidence type="ECO:0000313" key="2">
    <source>
        <dbReference type="EMBL" id="TFZ03401.1"/>
    </source>
</evidence>
<dbReference type="EMBL" id="SMLL01000002">
    <property type="protein sequence ID" value="TFZ03401.1"/>
    <property type="molecule type" value="Genomic_DNA"/>
</dbReference>
<keyword evidence="1" id="KW-0472">Membrane</keyword>
<dbReference type="Proteomes" id="UP000297564">
    <property type="component" value="Unassembled WGS sequence"/>
</dbReference>
<evidence type="ECO:0000313" key="3">
    <source>
        <dbReference type="Proteomes" id="UP000297564"/>
    </source>
</evidence>
<dbReference type="AlphaFoldDB" id="A0A4Z0BWX2"/>
<organism evidence="2 3">
    <name type="scientific">Ramlibacter rhizophilus</name>
    <dbReference type="NCBI Taxonomy" id="1781167"/>
    <lineage>
        <taxon>Bacteria</taxon>
        <taxon>Pseudomonadati</taxon>
        <taxon>Pseudomonadota</taxon>
        <taxon>Betaproteobacteria</taxon>
        <taxon>Burkholderiales</taxon>
        <taxon>Comamonadaceae</taxon>
        <taxon>Ramlibacter</taxon>
    </lineage>
</organism>
<dbReference type="OrthoDB" id="9128717at2"/>
<feature type="transmembrane region" description="Helical" evidence="1">
    <location>
        <begin position="211"/>
        <end position="229"/>
    </location>
</feature>
<keyword evidence="3" id="KW-1185">Reference proteome</keyword>
<name>A0A4Z0BWX2_9BURK</name>
<keyword evidence="1" id="KW-1133">Transmembrane helix</keyword>
<keyword evidence="1" id="KW-0812">Transmembrane</keyword>
<gene>
    <name evidence="2" type="ORF">EZ242_05830</name>
</gene>
<evidence type="ECO:0008006" key="4">
    <source>
        <dbReference type="Google" id="ProtNLM"/>
    </source>
</evidence>
<accession>A0A4Z0BWX2</accession>
<comment type="caution">
    <text evidence="2">The sequence shown here is derived from an EMBL/GenBank/DDBJ whole genome shotgun (WGS) entry which is preliminary data.</text>
</comment>
<proteinExistence type="predicted"/>
<sequence>MALSHYISNDVFDKLLTAADREERLALTQVVNSEATVPLPPGELKKQMSLAAGHSVFNALRGGEGISYAEMLSDACDTLKVEGRRSYFSSPAHGVCIADADRSTAKVPDGVTQADRKIAVLEYIKDHQKMLLSKLMVDLYTGLTADQRRKVDAELDKLAKDNGLVSVSQGAALLALGNAGGFATYTLMSTLLSAVSFGTLSFGAYTFASTALSVVLGPVGWIALGAYAANKLGAPSSPKVVRMAATCSMVYERLVTTRALQRIA</sequence>